<organism evidence="3 4">
    <name type="scientific">Cupriavidus basilensis</name>
    <dbReference type="NCBI Taxonomy" id="68895"/>
    <lineage>
        <taxon>Bacteria</taxon>
        <taxon>Pseudomonadati</taxon>
        <taxon>Pseudomonadota</taxon>
        <taxon>Betaproteobacteria</taxon>
        <taxon>Burkholderiales</taxon>
        <taxon>Burkholderiaceae</taxon>
        <taxon>Cupriavidus</taxon>
    </lineage>
</organism>
<dbReference type="PROSITE" id="PS00455">
    <property type="entry name" value="AMP_BINDING"/>
    <property type="match status" value="1"/>
</dbReference>
<keyword evidence="4" id="KW-1185">Reference proteome</keyword>
<dbReference type="SUPFAM" id="SSF56801">
    <property type="entry name" value="Acetyl-CoA synthetase-like"/>
    <property type="match status" value="1"/>
</dbReference>
<dbReference type="InterPro" id="IPR010071">
    <property type="entry name" value="AA_adenyl_dom"/>
</dbReference>
<dbReference type="InterPro" id="IPR000873">
    <property type="entry name" value="AMP-dep_synth/lig_dom"/>
</dbReference>
<dbReference type="InterPro" id="IPR020845">
    <property type="entry name" value="AMP-binding_CS"/>
</dbReference>
<dbReference type="GO" id="GO:0043041">
    <property type="term" value="P:amino acid activation for nonribosomal peptide biosynthetic process"/>
    <property type="evidence" value="ECO:0007669"/>
    <property type="project" value="TreeGrafter"/>
</dbReference>
<dbReference type="Pfam" id="PF13193">
    <property type="entry name" value="AMP-binding_C"/>
    <property type="match status" value="1"/>
</dbReference>
<dbReference type="InterPro" id="IPR025110">
    <property type="entry name" value="AMP-bd_C"/>
</dbReference>
<dbReference type="NCBIfam" id="TIGR01733">
    <property type="entry name" value="AA-adenyl-dom"/>
    <property type="match status" value="1"/>
</dbReference>
<evidence type="ECO:0000259" key="2">
    <source>
        <dbReference type="Pfam" id="PF13193"/>
    </source>
</evidence>
<dbReference type="InterPro" id="IPR042099">
    <property type="entry name" value="ANL_N_sf"/>
</dbReference>
<sequence length="551" mass="58907">MLHSFFFDTAARRPGDHALWVDGRFYAYEELRARAGRVSAALAAYAGGGSRNCVLFAHRSVSAYAGLLGVLAAGMAYVPLHPRFPSARNAAIVARSGARVMLVDRACAPQLDALLPLLPPDLHIVLLDPEALPATGCPGGSARFAPLPPAPFVHDPPGQLAVVSGDDLAYLIFTSGTSGPPKGVMIPHASAVAYVSAQMRRFPSEPGARFSQFADLTFDFSVHDMHVCWANGSCLYVPALQDPLYLAGFIQEHRITHWASVPSVLALMQQFRKLTPCAFPSVRMTLMGGEALPKTLARAWSRAAPNTRIVNGYGPTEATVIMLTFELTEAFLADASRPAVPLGKPYPGVELMVVDDALAPVPPGAQGELLIGGAQLAKGYLGANPLDAQRFFTRGYPERACRRWYRTGDAVAESPDGLLYHGRIDMQVKIRGNRVELQEIEQVVQAASGSAQCAVLAWPLDSAGKPTGLVAFVQASGDASPGELGARMVRIRQACRQSLPLYAQPDRIVCLDGLPVNVNGKIDRGQLQARCERLAVGAGDARQASRKAFAP</sequence>
<accession>A0A0C4YDH1</accession>
<dbReference type="OrthoDB" id="9154499at2"/>
<dbReference type="Pfam" id="PF00501">
    <property type="entry name" value="AMP-binding"/>
    <property type="match status" value="1"/>
</dbReference>
<dbReference type="STRING" id="68895.RR42_m3469"/>
<dbReference type="Gene3D" id="3.40.50.12780">
    <property type="entry name" value="N-terminal domain of ligase-like"/>
    <property type="match status" value="1"/>
</dbReference>
<reference evidence="3 4" key="1">
    <citation type="journal article" date="2015" name="Genome Announc.">
        <title>Complete Genome Sequence of Cupriavidus basilensis 4G11, Isolated from the Oak Ridge Field Research Center Site.</title>
        <authorList>
            <person name="Ray J."/>
            <person name="Waters R.J."/>
            <person name="Skerker J.M."/>
            <person name="Kuehl J.V."/>
            <person name="Price M.N."/>
            <person name="Huang J."/>
            <person name="Chakraborty R."/>
            <person name="Arkin A.P."/>
            <person name="Deutschbauer A."/>
        </authorList>
    </citation>
    <scope>NUCLEOTIDE SEQUENCE [LARGE SCALE GENOMIC DNA]</scope>
    <source>
        <strain evidence="3">4G11</strain>
    </source>
</reference>
<evidence type="ECO:0000313" key="4">
    <source>
        <dbReference type="Proteomes" id="UP000031843"/>
    </source>
</evidence>
<dbReference type="GO" id="GO:0005737">
    <property type="term" value="C:cytoplasm"/>
    <property type="evidence" value="ECO:0007669"/>
    <property type="project" value="TreeGrafter"/>
</dbReference>
<dbReference type="KEGG" id="cbw:RR42_m3469"/>
<dbReference type="GO" id="GO:0044550">
    <property type="term" value="P:secondary metabolite biosynthetic process"/>
    <property type="evidence" value="ECO:0007669"/>
    <property type="project" value="TreeGrafter"/>
</dbReference>
<feature type="domain" description="AMP-binding enzyme C-terminal" evidence="2">
    <location>
        <begin position="439"/>
        <end position="521"/>
    </location>
</feature>
<evidence type="ECO:0000259" key="1">
    <source>
        <dbReference type="Pfam" id="PF00501"/>
    </source>
</evidence>
<dbReference type="Gene3D" id="3.30.300.30">
    <property type="match status" value="1"/>
</dbReference>
<proteinExistence type="predicted"/>
<evidence type="ECO:0000313" key="3">
    <source>
        <dbReference type="EMBL" id="AJG20835.1"/>
    </source>
</evidence>
<dbReference type="AlphaFoldDB" id="A0A0C4YDH1"/>
<dbReference type="PANTHER" id="PTHR45527:SF1">
    <property type="entry name" value="FATTY ACID SYNTHASE"/>
    <property type="match status" value="1"/>
</dbReference>
<dbReference type="GO" id="GO:0031177">
    <property type="term" value="F:phosphopantetheine binding"/>
    <property type="evidence" value="ECO:0007669"/>
    <property type="project" value="TreeGrafter"/>
</dbReference>
<name>A0A0C4YDH1_9BURK</name>
<gene>
    <name evidence="3" type="ORF">RR42_m3469</name>
</gene>
<dbReference type="CDD" id="cd05930">
    <property type="entry name" value="A_NRPS"/>
    <property type="match status" value="1"/>
</dbReference>
<dbReference type="Proteomes" id="UP000031843">
    <property type="component" value="Chromosome main"/>
</dbReference>
<feature type="domain" description="AMP-dependent synthetase/ligase" evidence="1">
    <location>
        <begin position="6"/>
        <end position="381"/>
    </location>
</feature>
<dbReference type="InterPro" id="IPR045851">
    <property type="entry name" value="AMP-bd_C_sf"/>
</dbReference>
<dbReference type="PANTHER" id="PTHR45527">
    <property type="entry name" value="NONRIBOSOMAL PEPTIDE SYNTHETASE"/>
    <property type="match status" value="1"/>
</dbReference>
<protein>
    <submittedName>
        <fullName evidence="3">Peptide synthetase</fullName>
    </submittedName>
</protein>
<dbReference type="RefSeq" id="WP_043349294.1">
    <property type="nucleotide sequence ID" value="NZ_CP010536.1"/>
</dbReference>
<dbReference type="EMBL" id="CP010536">
    <property type="protein sequence ID" value="AJG20835.1"/>
    <property type="molecule type" value="Genomic_DNA"/>
</dbReference>